<keyword evidence="3" id="KW-1185">Reference proteome</keyword>
<gene>
    <name evidence="2" type="ORF">PACLA_8A055568</name>
</gene>
<protein>
    <submittedName>
        <fullName evidence="2">Uncharacterized protein</fullName>
    </submittedName>
</protein>
<dbReference type="Gene3D" id="1.20.5.340">
    <property type="match status" value="1"/>
</dbReference>
<proteinExistence type="predicted"/>
<accession>A0A6S7KFC8</accession>
<dbReference type="Proteomes" id="UP001152795">
    <property type="component" value="Unassembled WGS sequence"/>
</dbReference>
<feature type="non-terminal residue" evidence="2">
    <location>
        <position position="1"/>
    </location>
</feature>
<evidence type="ECO:0000256" key="1">
    <source>
        <dbReference type="SAM" id="Coils"/>
    </source>
</evidence>
<dbReference type="EMBL" id="CACRXK020032603">
    <property type="protein sequence ID" value="CAB4043547.1"/>
    <property type="molecule type" value="Genomic_DNA"/>
</dbReference>
<evidence type="ECO:0000313" key="3">
    <source>
        <dbReference type="Proteomes" id="UP001152795"/>
    </source>
</evidence>
<organism evidence="2 3">
    <name type="scientific">Paramuricea clavata</name>
    <name type="common">Red gorgonian</name>
    <name type="synonym">Violescent sea-whip</name>
    <dbReference type="NCBI Taxonomy" id="317549"/>
    <lineage>
        <taxon>Eukaryota</taxon>
        <taxon>Metazoa</taxon>
        <taxon>Cnidaria</taxon>
        <taxon>Anthozoa</taxon>
        <taxon>Octocorallia</taxon>
        <taxon>Malacalcyonacea</taxon>
        <taxon>Plexauridae</taxon>
        <taxon>Paramuricea</taxon>
    </lineage>
</organism>
<dbReference type="OrthoDB" id="9451547at2759"/>
<name>A0A6S7KFC8_PARCT</name>
<feature type="coiled-coil region" evidence="1">
    <location>
        <begin position="74"/>
        <end position="179"/>
    </location>
</feature>
<dbReference type="AlphaFoldDB" id="A0A6S7KFC8"/>
<sequence>MCAVCHQLMQACRLLTNNEYESKQTWETDIDELFSKDETGAGTLTMISAEMIGLLKEYLEKQHSETETVTKEEQEFMEDKISSLENQVEDLTTECFEAKKQLSSLGMQLDESRKKLSENEEEKANLLDRVTAQKNEIEIMKKNYSHIKLCRSKSVVEELEKARRDVQKLDTQLITAVNQKIKLSEQLEQWQ</sequence>
<keyword evidence="1" id="KW-0175">Coiled coil</keyword>
<reference evidence="2" key="1">
    <citation type="submission" date="2020-04" db="EMBL/GenBank/DDBJ databases">
        <authorList>
            <person name="Alioto T."/>
            <person name="Alioto T."/>
            <person name="Gomez Garrido J."/>
        </authorList>
    </citation>
    <scope>NUCLEOTIDE SEQUENCE</scope>
    <source>
        <strain evidence="2">A484AB</strain>
    </source>
</reference>
<comment type="caution">
    <text evidence="2">The sequence shown here is derived from an EMBL/GenBank/DDBJ whole genome shotgun (WGS) entry which is preliminary data.</text>
</comment>
<evidence type="ECO:0000313" key="2">
    <source>
        <dbReference type="EMBL" id="CAB4043547.1"/>
    </source>
</evidence>